<keyword evidence="1" id="KW-0472">Membrane</keyword>
<dbReference type="EMBL" id="RBIL01000002">
    <property type="protein sequence ID" value="RKQ88177.1"/>
    <property type="molecule type" value="Genomic_DNA"/>
</dbReference>
<evidence type="ECO:0000313" key="2">
    <source>
        <dbReference type="EMBL" id="RKQ88177.1"/>
    </source>
</evidence>
<name>A0A660L2M1_9ACTN</name>
<reference evidence="2 3" key="1">
    <citation type="submission" date="2018-10" db="EMBL/GenBank/DDBJ databases">
        <title>Genomic Encyclopedia of Archaeal and Bacterial Type Strains, Phase II (KMG-II): from individual species to whole genera.</title>
        <authorList>
            <person name="Goeker M."/>
        </authorList>
    </citation>
    <scope>NUCLEOTIDE SEQUENCE [LARGE SCALE GENOMIC DNA]</scope>
    <source>
        <strain evidence="2 3">DSM 14954</strain>
    </source>
</reference>
<keyword evidence="1" id="KW-1133">Transmembrane helix</keyword>
<evidence type="ECO:0000256" key="1">
    <source>
        <dbReference type="SAM" id="Phobius"/>
    </source>
</evidence>
<keyword evidence="1" id="KW-0812">Transmembrane</keyword>
<accession>A0A660L2M1</accession>
<dbReference type="RefSeq" id="WP_121257458.1">
    <property type="nucleotide sequence ID" value="NZ_RBIL01000002.1"/>
</dbReference>
<dbReference type="Proteomes" id="UP000278962">
    <property type="component" value="Unassembled WGS sequence"/>
</dbReference>
<feature type="transmembrane region" description="Helical" evidence="1">
    <location>
        <begin position="48"/>
        <end position="71"/>
    </location>
</feature>
<comment type="caution">
    <text evidence="2">The sequence shown here is derived from an EMBL/GenBank/DDBJ whole genome shotgun (WGS) entry which is preliminary data.</text>
</comment>
<evidence type="ECO:0000313" key="3">
    <source>
        <dbReference type="Proteomes" id="UP000278962"/>
    </source>
</evidence>
<feature type="transmembrane region" description="Helical" evidence="1">
    <location>
        <begin position="12"/>
        <end position="36"/>
    </location>
</feature>
<feature type="transmembrane region" description="Helical" evidence="1">
    <location>
        <begin position="83"/>
        <end position="101"/>
    </location>
</feature>
<organism evidence="2 3">
    <name type="scientific">Solirubrobacter pauli</name>
    <dbReference type="NCBI Taxonomy" id="166793"/>
    <lineage>
        <taxon>Bacteria</taxon>
        <taxon>Bacillati</taxon>
        <taxon>Actinomycetota</taxon>
        <taxon>Thermoleophilia</taxon>
        <taxon>Solirubrobacterales</taxon>
        <taxon>Solirubrobacteraceae</taxon>
        <taxon>Solirubrobacter</taxon>
    </lineage>
</organism>
<sequence length="102" mass="10054">MDNVAGRIAAGVAAVLLWLGWLFGAIIALFVAASAAEPGHATERGETLSAGIVLGLVEGGLLAGALVLSVYAASGRFAFWRPLAAAPVLGSLALGVLAGVSL</sequence>
<gene>
    <name evidence="2" type="ORF">C8N24_6218</name>
</gene>
<dbReference type="AlphaFoldDB" id="A0A660L2M1"/>
<proteinExistence type="predicted"/>
<keyword evidence="3" id="KW-1185">Reference proteome</keyword>
<protein>
    <submittedName>
        <fullName evidence="2">Uncharacterized protein</fullName>
    </submittedName>
</protein>